<dbReference type="Pfam" id="PF00656">
    <property type="entry name" value="Peptidase_C14"/>
    <property type="match status" value="1"/>
</dbReference>
<dbReference type="PANTHER" id="PTHR22576:SF41">
    <property type="entry name" value="CASPASE 14, APOPTOSIS-RELATED CYSTEINE PEPTIDASE"/>
    <property type="match status" value="1"/>
</dbReference>
<evidence type="ECO:0000313" key="5">
    <source>
        <dbReference type="Ensembl" id="ENSNFUP00015007794.1"/>
    </source>
</evidence>
<dbReference type="InterPro" id="IPR001309">
    <property type="entry name" value="Pept_C14_p20"/>
</dbReference>
<dbReference type="InterPro" id="IPR002138">
    <property type="entry name" value="Pept_C14_p10"/>
</dbReference>
<evidence type="ECO:0000259" key="4">
    <source>
        <dbReference type="PROSITE" id="PS50208"/>
    </source>
</evidence>
<reference evidence="5" key="2">
    <citation type="submission" date="2025-08" db="UniProtKB">
        <authorList>
            <consortium name="Ensembl"/>
        </authorList>
    </citation>
    <scope>IDENTIFICATION</scope>
</reference>
<feature type="domain" description="Caspase family p20" evidence="4">
    <location>
        <begin position="37"/>
        <end position="153"/>
    </location>
</feature>
<gene>
    <name evidence="5" type="primary">casp17</name>
</gene>
<dbReference type="GeneTree" id="ENSGT00940000164699"/>
<proteinExistence type="inferred from homology"/>
<dbReference type="InterPro" id="IPR011600">
    <property type="entry name" value="Pept_C14_caspase"/>
</dbReference>
<reference evidence="5" key="1">
    <citation type="submission" date="2014-08" db="EMBL/GenBank/DDBJ databases">
        <authorList>
            <person name="Senf B."/>
            <person name="Petzold A."/>
            <person name="Downie B.R."/>
            <person name="Koch P."/>
            <person name="Platzer M."/>
        </authorList>
    </citation>
    <scope>NUCLEOTIDE SEQUENCE [LARGE SCALE GENOMIC DNA]</scope>
    <source>
        <strain evidence="5">GRZ</strain>
    </source>
</reference>
<name>A0A8C6KMI1_NOTFU</name>
<dbReference type="PROSITE" id="PS50207">
    <property type="entry name" value="CASPASE_P10"/>
    <property type="match status" value="1"/>
</dbReference>
<dbReference type="SMART" id="SM00115">
    <property type="entry name" value="CASc"/>
    <property type="match status" value="1"/>
</dbReference>
<evidence type="ECO:0000256" key="2">
    <source>
        <dbReference type="RuleBase" id="RU003971"/>
    </source>
</evidence>
<evidence type="ECO:0000256" key="1">
    <source>
        <dbReference type="ARBA" id="ARBA00010134"/>
    </source>
</evidence>
<dbReference type="FunFam" id="3.40.50.1460:FF:000024">
    <property type="entry name" value="Caspase 21"/>
    <property type="match status" value="1"/>
</dbReference>
<dbReference type="Ensembl" id="ENSNFUT00015008196.1">
    <property type="protein sequence ID" value="ENSNFUP00015007794.1"/>
    <property type="gene ID" value="ENSNFUG00015003835.1"/>
</dbReference>
<keyword evidence="6" id="KW-1185">Reference proteome</keyword>
<evidence type="ECO:0008006" key="7">
    <source>
        <dbReference type="Google" id="ProtNLM"/>
    </source>
</evidence>
<reference evidence="5" key="3">
    <citation type="submission" date="2025-09" db="UniProtKB">
        <authorList>
            <consortium name="Ensembl"/>
        </authorList>
    </citation>
    <scope>IDENTIFICATION</scope>
</reference>
<dbReference type="PANTHER" id="PTHR22576">
    <property type="entry name" value="MUCOSA ASSOCIATED LYMPHOID TISSUE LYMPHOMA TRANSLOCATION PROTEIN 1/PARACASPASE"/>
    <property type="match status" value="1"/>
</dbReference>
<accession>A0A8C6KMI1</accession>
<dbReference type="PRINTS" id="PR00376">
    <property type="entry name" value="IL1BCENZYME"/>
</dbReference>
<dbReference type="GO" id="GO:0004197">
    <property type="term" value="F:cysteine-type endopeptidase activity"/>
    <property type="evidence" value="ECO:0007669"/>
    <property type="project" value="InterPro"/>
</dbReference>
<dbReference type="Proteomes" id="UP000694548">
    <property type="component" value="Chromosome sgr02"/>
</dbReference>
<dbReference type="InterPro" id="IPR052039">
    <property type="entry name" value="Caspase-related_regulators"/>
</dbReference>
<evidence type="ECO:0000259" key="3">
    <source>
        <dbReference type="PROSITE" id="PS50207"/>
    </source>
</evidence>
<organism evidence="5 6">
    <name type="scientific">Nothobranchius furzeri</name>
    <name type="common">Turquoise killifish</name>
    <dbReference type="NCBI Taxonomy" id="105023"/>
    <lineage>
        <taxon>Eukaryota</taxon>
        <taxon>Metazoa</taxon>
        <taxon>Chordata</taxon>
        <taxon>Craniata</taxon>
        <taxon>Vertebrata</taxon>
        <taxon>Euteleostomi</taxon>
        <taxon>Actinopterygii</taxon>
        <taxon>Neopterygii</taxon>
        <taxon>Teleostei</taxon>
        <taxon>Neoteleostei</taxon>
        <taxon>Acanthomorphata</taxon>
        <taxon>Ovalentaria</taxon>
        <taxon>Atherinomorphae</taxon>
        <taxon>Cyprinodontiformes</taxon>
        <taxon>Nothobranchiidae</taxon>
        <taxon>Nothobranchius</taxon>
    </lineage>
</organism>
<protein>
    <recommendedName>
        <fullName evidence="7">Caspase 7, apoptosis-related cysteine peptidase</fullName>
    </recommendedName>
</protein>
<dbReference type="GO" id="GO:0006508">
    <property type="term" value="P:proteolysis"/>
    <property type="evidence" value="ECO:0007669"/>
    <property type="project" value="InterPro"/>
</dbReference>
<dbReference type="InterPro" id="IPR029030">
    <property type="entry name" value="Caspase-like_dom_sf"/>
</dbReference>
<dbReference type="AlphaFoldDB" id="A0A8C6KMI1"/>
<dbReference type="InterPro" id="IPR015917">
    <property type="entry name" value="Pept_C14A"/>
</dbReference>
<dbReference type="SUPFAM" id="SSF52129">
    <property type="entry name" value="Caspase-like"/>
    <property type="match status" value="1"/>
</dbReference>
<sequence>LYLVIQVLNQVLQSRKSGFLRSARRRLMAGKRECNRAVLVSVADFDFGVQLGKRPGAHQDAQKLHKTLMKRGFEVKIHTDLSSEEIYQLFLEESKKPVKDCFLAVLSSHGEEGCVFGSDGKPVRLATIFTCFDNEYMEKKTKLFLIQACRGEGLDGGVDVDSSDSPTDSSFSQALSVPVDSAVMYATSPGYVAFTKASGSIFLQTFCTLLDDEKHRNMELIRFMTRISHSIAFGFQAKGAFDGMKEMPCLLTRLTREVFPFAASGRDGGAAGVSATLAYQEIDRARKDKPI</sequence>
<comment type="similarity">
    <text evidence="1 2">Belongs to the peptidase C14A family.</text>
</comment>
<feature type="domain" description="Caspase family p10" evidence="3">
    <location>
        <begin position="171"/>
        <end position="262"/>
    </location>
</feature>
<dbReference type="PROSITE" id="PS50208">
    <property type="entry name" value="CASPASE_P20"/>
    <property type="match status" value="1"/>
</dbReference>
<dbReference type="Gene3D" id="3.40.50.1460">
    <property type="match status" value="1"/>
</dbReference>
<evidence type="ECO:0000313" key="6">
    <source>
        <dbReference type="Proteomes" id="UP000694548"/>
    </source>
</evidence>